<evidence type="ECO:0000313" key="2">
    <source>
        <dbReference type="Proteomes" id="UP000605392"/>
    </source>
</evidence>
<evidence type="ECO:0000313" key="1">
    <source>
        <dbReference type="EMBL" id="GGF74987.1"/>
    </source>
</evidence>
<keyword evidence="2" id="KW-1185">Reference proteome</keyword>
<organism evidence="1 2">
    <name type="scientific">Hymenobacter qilianensis</name>
    <dbReference type="NCBI Taxonomy" id="1385715"/>
    <lineage>
        <taxon>Bacteria</taxon>
        <taxon>Pseudomonadati</taxon>
        <taxon>Bacteroidota</taxon>
        <taxon>Cytophagia</taxon>
        <taxon>Cytophagales</taxon>
        <taxon>Hymenobacteraceae</taxon>
        <taxon>Hymenobacter</taxon>
    </lineage>
</organism>
<gene>
    <name evidence="1" type="ORF">GCM10011375_32590</name>
</gene>
<dbReference type="EMBL" id="BMFN01000003">
    <property type="protein sequence ID" value="GGF74987.1"/>
    <property type="molecule type" value="Genomic_DNA"/>
</dbReference>
<name>A0ACB5PV28_9BACT</name>
<reference evidence="1 2" key="1">
    <citation type="journal article" date="2019" name="Int. J. Syst. Evol. Microbiol.">
        <title>The Global Catalogue of Microorganisms (GCM) 10K type strain sequencing project: providing services to taxonomists for standard genome sequencing and annotation.</title>
        <authorList>
            <consortium name="The Broad Institute Genomics Platform"/>
            <consortium name="The Broad Institute Genome Sequencing Center for Infectious Disease"/>
            <person name="Wu L."/>
            <person name="Ma J."/>
        </authorList>
    </citation>
    <scope>NUCLEOTIDE SEQUENCE [LARGE SCALE GENOMIC DNA]</scope>
    <source>
        <strain evidence="1 2">CGMCC 1.12720</strain>
    </source>
</reference>
<comment type="caution">
    <text evidence="1">The sequence shown here is derived from an EMBL/GenBank/DDBJ whole genome shotgun (WGS) entry which is preliminary data.</text>
</comment>
<accession>A0ACB5PV28</accession>
<dbReference type="Proteomes" id="UP000605392">
    <property type="component" value="Unassembled WGS sequence"/>
</dbReference>
<protein>
    <submittedName>
        <fullName evidence="1">Uncharacterized protein</fullName>
    </submittedName>
</protein>
<sequence>MLFARGVDDAYRCPRFIIACIILIKTKDLYSDFCNLFLYGIELGDPASLLKQFGIGLTTIKELEWHTTFTGDIKH</sequence>
<proteinExistence type="predicted"/>